<evidence type="ECO:0000259" key="1">
    <source>
        <dbReference type="Pfam" id="PF10276"/>
    </source>
</evidence>
<dbReference type="InterPro" id="IPR019401">
    <property type="entry name" value="Znf_CHCC"/>
</dbReference>
<organism evidence="2 3">
    <name type="scientific">Caulobacter ginsengisoli</name>
    <dbReference type="NCBI Taxonomy" id="400775"/>
    <lineage>
        <taxon>Bacteria</taxon>
        <taxon>Pseudomonadati</taxon>
        <taxon>Pseudomonadota</taxon>
        <taxon>Alphaproteobacteria</taxon>
        <taxon>Caulobacterales</taxon>
        <taxon>Caulobacteraceae</taxon>
        <taxon>Caulobacter</taxon>
    </lineage>
</organism>
<accession>A0ABU0IU88</accession>
<dbReference type="Pfam" id="PF10276">
    <property type="entry name" value="zf-CHCC"/>
    <property type="match status" value="1"/>
</dbReference>
<reference evidence="2 3" key="1">
    <citation type="submission" date="2023-07" db="EMBL/GenBank/DDBJ databases">
        <title>Genomic Encyclopedia of Type Strains, Phase IV (KMG-IV): sequencing the most valuable type-strain genomes for metagenomic binning, comparative biology and taxonomic classification.</title>
        <authorList>
            <person name="Goeker M."/>
        </authorList>
    </citation>
    <scope>NUCLEOTIDE SEQUENCE [LARGE SCALE GENOMIC DNA]</scope>
    <source>
        <strain evidence="2 3">DSM 18695</strain>
    </source>
</reference>
<evidence type="ECO:0000313" key="3">
    <source>
        <dbReference type="Proteomes" id="UP001228905"/>
    </source>
</evidence>
<dbReference type="EMBL" id="JAUSVS010000007">
    <property type="protein sequence ID" value="MDQ0465559.1"/>
    <property type="molecule type" value="Genomic_DNA"/>
</dbReference>
<proteinExistence type="predicted"/>
<dbReference type="RefSeq" id="WP_307350990.1">
    <property type="nucleotide sequence ID" value="NZ_JAUSVS010000007.1"/>
</dbReference>
<keyword evidence="3" id="KW-1185">Reference proteome</keyword>
<sequence>MAKKPAAKATAIQGATEPTYGQSAGPAPEIVYVRSHRIACEGVGGALGHPRVWLEIGAAHFVDCGYCDRRFVLSHDEIPEDERLAPGVYEGAGGH</sequence>
<comment type="caution">
    <text evidence="2">The sequence shown here is derived from an EMBL/GenBank/DDBJ whole genome shotgun (WGS) entry which is preliminary data.</text>
</comment>
<feature type="domain" description="Zinc finger CHCC-type" evidence="1">
    <location>
        <begin position="36"/>
        <end position="71"/>
    </location>
</feature>
<protein>
    <submittedName>
        <fullName evidence="2">Zn-finger protein</fullName>
    </submittedName>
</protein>
<name>A0ABU0IU88_9CAUL</name>
<dbReference type="Proteomes" id="UP001228905">
    <property type="component" value="Unassembled WGS sequence"/>
</dbReference>
<dbReference type="Gene3D" id="2.60.260.40">
    <property type="entry name" value="q5lls5 like domains"/>
    <property type="match status" value="1"/>
</dbReference>
<gene>
    <name evidence="2" type="ORF">QO010_003348</name>
</gene>
<evidence type="ECO:0000313" key="2">
    <source>
        <dbReference type="EMBL" id="MDQ0465559.1"/>
    </source>
</evidence>